<reference evidence="2 3" key="1">
    <citation type="submission" date="2015-12" db="EMBL/GenBank/DDBJ databases">
        <title>Draft genome of the nematode, Onchocerca flexuosa.</title>
        <authorList>
            <person name="Mitreva M."/>
        </authorList>
    </citation>
    <scope>NUCLEOTIDE SEQUENCE [LARGE SCALE GENOMIC DNA]</scope>
    <source>
        <strain evidence="2">Red Deer</strain>
    </source>
</reference>
<sequence>MGYDCFHCGKHSQSLFFMQERLKLFCKECALTNLTMAEMVSEAVEADTFLRIYEAIEDSSRKIQIPVRHLCPIRKVVWSSFDYMSGPELGFTWEAVIPTNESTSSCKSSLSSSSRDDSSLTSSMTRGAGSAADYEEIDDVYRSKLLTETISDMQICAMCTHTNGNVQASELPYDIFKMNILMCNDEQSYLDEFMTESRSTIDGTTTVTTGDSHHMKHLTSLTSMSRNGDFESSTNSDKDSSVYKVEEVTGICSLNETEDLLTLDETSAKNNKDLQGMVSSGIDSGIVGTVSMHSELSTVASHVKEILKLKPDEEVIQKSCITTEDCVEKEQTVQCIEYADYEALCDLVGETNIVQLSDEEYVARFVLAEQICSTSMPSNPVIHKLTLLPKRRLFVGSYLFQVNGSVRHDRSMFAISLLGDYSRWEWYVERQNAVEEAFIDIIPRLRVSHLTENKEDFICRTTKEISKLMSFIGVCEACPLLRNAHDIRFRQTYFGSGKLQNNSFLAKAITAILLSQSHCVIVGDKKTDVMKMLWTLCLFVAPEWRWLCIKPFQHPYSPYLRLQAVQRIELITVMYAGAESHWPLTVIDLDRRIVCTSLPHPKHRTLKLLRQKSDITQILKGTGFDFKDSIMPKIELRNCHADPRVVNFLIRMDLLPFERSVRLGFIRQFRLMIENSAKALIAYVEDISEPDSSYKQHTTCSKWNLWSARKSLDLISNTSFLVTLSEAERILPEIADFICESNTF</sequence>
<feature type="compositionally biased region" description="Low complexity" evidence="1">
    <location>
        <begin position="102"/>
        <end position="123"/>
    </location>
</feature>
<dbReference type="PROSITE" id="PS51835">
    <property type="entry name" value="DENN_C9ORF72"/>
    <property type="match status" value="1"/>
</dbReference>
<gene>
    <name evidence="2" type="ORF">X798_01766</name>
</gene>
<feature type="region of interest" description="Disordered" evidence="1">
    <location>
        <begin position="102"/>
        <end position="127"/>
    </location>
</feature>
<dbReference type="GO" id="GO:0006897">
    <property type="term" value="P:endocytosis"/>
    <property type="evidence" value="ECO:0007669"/>
    <property type="project" value="TreeGrafter"/>
</dbReference>
<evidence type="ECO:0000313" key="3">
    <source>
        <dbReference type="Proteomes" id="UP000242913"/>
    </source>
</evidence>
<dbReference type="GO" id="GO:0005085">
    <property type="term" value="F:guanyl-nucleotide exchange factor activity"/>
    <property type="evidence" value="ECO:0007669"/>
    <property type="project" value="InterPro"/>
</dbReference>
<dbReference type="AlphaFoldDB" id="A0A238C2S4"/>
<proteinExistence type="predicted"/>
<accession>A0A238C2S4</accession>
<dbReference type="EMBL" id="KZ269981">
    <property type="protein sequence ID" value="OZC11350.1"/>
    <property type="molecule type" value="Genomic_DNA"/>
</dbReference>
<dbReference type="PANTHER" id="PTHR31855">
    <property type="entry name" value="GUANINE NUCLEOTIDE EXCHANGE C9ORF72"/>
    <property type="match status" value="1"/>
</dbReference>
<evidence type="ECO:0000313" key="2">
    <source>
        <dbReference type="EMBL" id="OZC11350.1"/>
    </source>
</evidence>
<dbReference type="Proteomes" id="UP000242913">
    <property type="component" value="Unassembled WGS sequence"/>
</dbReference>
<dbReference type="GO" id="GO:0006914">
    <property type="term" value="P:autophagy"/>
    <property type="evidence" value="ECO:0007669"/>
    <property type="project" value="TreeGrafter"/>
</dbReference>
<dbReference type="PANTHER" id="PTHR31855:SF2">
    <property type="entry name" value="GUANINE NUCLEOTIDE EXCHANGE FACTOR C9ORF72"/>
    <property type="match status" value="1"/>
</dbReference>
<keyword evidence="3" id="KW-1185">Reference proteome</keyword>
<name>A0A238C2S4_9BILA</name>
<dbReference type="Pfam" id="PF15019">
    <property type="entry name" value="C9orf72-like"/>
    <property type="match status" value="1"/>
</dbReference>
<dbReference type="GO" id="GO:0005776">
    <property type="term" value="C:autophagosome"/>
    <property type="evidence" value="ECO:0007669"/>
    <property type="project" value="TreeGrafter"/>
</dbReference>
<dbReference type="OrthoDB" id="10252077at2759"/>
<evidence type="ECO:0000256" key="1">
    <source>
        <dbReference type="SAM" id="MobiDB-lite"/>
    </source>
</evidence>
<dbReference type="GO" id="GO:0005768">
    <property type="term" value="C:endosome"/>
    <property type="evidence" value="ECO:0007669"/>
    <property type="project" value="TreeGrafter"/>
</dbReference>
<organism evidence="2 3">
    <name type="scientific">Onchocerca flexuosa</name>
    <dbReference type="NCBI Taxonomy" id="387005"/>
    <lineage>
        <taxon>Eukaryota</taxon>
        <taxon>Metazoa</taxon>
        <taxon>Ecdysozoa</taxon>
        <taxon>Nematoda</taxon>
        <taxon>Chromadorea</taxon>
        <taxon>Rhabditida</taxon>
        <taxon>Spirurina</taxon>
        <taxon>Spiruromorpha</taxon>
        <taxon>Filarioidea</taxon>
        <taxon>Onchocercidae</taxon>
        <taxon>Onchocerca</taxon>
    </lineage>
</organism>
<dbReference type="InterPro" id="IPR027819">
    <property type="entry name" value="C9orf72"/>
</dbReference>
<protein>
    <submittedName>
        <fullName evidence="2">Uncharacterized protein</fullName>
    </submittedName>
</protein>